<dbReference type="Pfam" id="PF02151">
    <property type="entry name" value="UVR"/>
    <property type="match status" value="1"/>
</dbReference>
<dbReference type="GO" id="GO:0046870">
    <property type="term" value="F:cadmium ion binding"/>
    <property type="evidence" value="ECO:0007669"/>
    <property type="project" value="TreeGrafter"/>
</dbReference>
<dbReference type="PANTHER" id="PTHR38430:SF1">
    <property type="entry name" value="PROTEIN-ARGININE KINASE ACTIVATOR PROTEIN"/>
    <property type="match status" value="1"/>
</dbReference>
<accession>A0A4Z0R0W5</accession>
<dbReference type="RefSeq" id="WP_135551056.1">
    <property type="nucleotide sequence ID" value="NZ_SPQQ01000010.1"/>
</dbReference>
<dbReference type="GO" id="GO:0050897">
    <property type="term" value="F:cobalt ion binding"/>
    <property type="evidence" value="ECO:0007669"/>
    <property type="project" value="TreeGrafter"/>
</dbReference>
<organism evidence="3 4">
    <name type="scientific">Desulfosporosinus fructosivorans</name>
    <dbReference type="NCBI Taxonomy" id="2018669"/>
    <lineage>
        <taxon>Bacteria</taxon>
        <taxon>Bacillati</taxon>
        <taxon>Bacillota</taxon>
        <taxon>Clostridia</taxon>
        <taxon>Eubacteriales</taxon>
        <taxon>Desulfitobacteriaceae</taxon>
        <taxon>Desulfosporosinus</taxon>
    </lineage>
</organism>
<dbReference type="GO" id="GO:0004386">
    <property type="term" value="F:helicase activity"/>
    <property type="evidence" value="ECO:0007669"/>
    <property type="project" value="UniProtKB-KW"/>
</dbReference>
<dbReference type="GO" id="GO:0008270">
    <property type="term" value="F:zinc ion binding"/>
    <property type="evidence" value="ECO:0007669"/>
    <property type="project" value="TreeGrafter"/>
</dbReference>
<dbReference type="AlphaFoldDB" id="A0A4Z0R0W5"/>
<comment type="caution">
    <text evidence="3">The sequence shown here is derived from an EMBL/GenBank/DDBJ whole genome shotgun (WGS) entry which is preliminary data.</text>
</comment>
<name>A0A4Z0R0W5_9FIRM</name>
<dbReference type="SUPFAM" id="SSF46600">
    <property type="entry name" value="C-terminal UvrC-binding domain of UvrB"/>
    <property type="match status" value="1"/>
</dbReference>
<feature type="domain" description="UVR" evidence="2">
    <location>
        <begin position="128"/>
        <end position="163"/>
    </location>
</feature>
<dbReference type="InterPro" id="IPR036876">
    <property type="entry name" value="UVR_dom_sf"/>
</dbReference>
<dbReference type="Proteomes" id="UP000298460">
    <property type="component" value="Unassembled WGS sequence"/>
</dbReference>
<keyword evidence="4" id="KW-1185">Reference proteome</keyword>
<evidence type="ECO:0000313" key="4">
    <source>
        <dbReference type="Proteomes" id="UP000298460"/>
    </source>
</evidence>
<evidence type="ECO:0000259" key="2">
    <source>
        <dbReference type="PROSITE" id="PS50151"/>
    </source>
</evidence>
<dbReference type="EMBL" id="SPQQ01000010">
    <property type="protein sequence ID" value="TGE35995.1"/>
    <property type="molecule type" value="Genomic_DNA"/>
</dbReference>
<dbReference type="InterPro" id="IPR001943">
    <property type="entry name" value="UVR_dom"/>
</dbReference>
<gene>
    <name evidence="3" type="ORF">E4K67_23070</name>
</gene>
<evidence type="ECO:0000256" key="1">
    <source>
        <dbReference type="SAM" id="Coils"/>
    </source>
</evidence>
<proteinExistence type="predicted"/>
<keyword evidence="3" id="KW-0378">Hydrolase</keyword>
<dbReference type="OrthoDB" id="9788704at2"/>
<dbReference type="GO" id="GO:1990170">
    <property type="term" value="P:stress response to cadmium ion"/>
    <property type="evidence" value="ECO:0007669"/>
    <property type="project" value="TreeGrafter"/>
</dbReference>
<evidence type="ECO:0000313" key="3">
    <source>
        <dbReference type="EMBL" id="TGE35995.1"/>
    </source>
</evidence>
<dbReference type="InterPro" id="IPR025542">
    <property type="entry name" value="YacH"/>
</dbReference>
<keyword evidence="1" id="KW-0175">Coiled coil</keyword>
<keyword evidence="3" id="KW-0547">Nucleotide-binding</keyword>
<sequence>MLCQHCQQREAIVHLSITENEKTREVYLCEPCAKKNQEIGFVFHPAIVPEFLKALFGFNPSLIEQPSETTCPKCGITFSRITQVGKLGCSACYETFETQLEPLLRRVHGGGKNMGKVPARRGIAIKCRMELRNLKERLQLLIQQEAFEEAAVVRDEIRQLEQTKGEGNHDA</sequence>
<dbReference type="GO" id="GO:1990169">
    <property type="term" value="P:stress response to copper ion"/>
    <property type="evidence" value="ECO:0007669"/>
    <property type="project" value="TreeGrafter"/>
</dbReference>
<reference evidence="3 4" key="1">
    <citation type="submission" date="2019-03" db="EMBL/GenBank/DDBJ databases">
        <title>Draft Genome Sequence of Desulfosporosinus fructosivorans Strain 63.6F, Isolated from Marine Sediment in the Baltic Sea.</title>
        <authorList>
            <person name="Hausmann B."/>
            <person name="Vandieken V."/>
            <person name="Pjevac P."/>
            <person name="Schreck K."/>
            <person name="Herbold C.W."/>
            <person name="Loy A."/>
        </authorList>
    </citation>
    <scope>NUCLEOTIDE SEQUENCE [LARGE SCALE GENOMIC DNA]</scope>
    <source>
        <strain evidence="3 4">63.6F</strain>
    </source>
</reference>
<dbReference type="PROSITE" id="PS50151">
    <property type="entry name" value="UVR"/>
    <property type="match status" value="1"/>
</dbReference>
<keyword evidence="3" id="KW-0067">ATP-binding</keyword>
<dbReference type="GO" id="GO:0005507">
    <property type="term" value="F:copper ion binding"/>
    <property type="evidence" value="ECO:0007669"/>
    <property type="project" value="TreeGrafter"/>
</dbReference>
<dbReference type="PANTHER" id="PTHR38430">
    <property type="entry name" value="PROTEIN-ARGININE KINASE ACTIVATOR PROTEIN"/>
    <property type="match status" value="1"/>
</dbReference>
<keyword evidence="3" id="KW-0347">Helicase</keyword>
<feature type="coiled-coil region" evidence="1">
    <location>
        <begin position="124"/>
        <end position="163"/>
    </location>
</feature>
<protein>
    <submittedName>
        <fullName evidence="3">DNA helicase UvrBC</fullName>
    </submittedName>
</protein>
<dbReference type="PIRSF" id="PIRSF015034">
    <property type="entry name" value="YacH"/>
    <property type="match status" value="1"/>
</dbReference>